<evidence type="ECO:0000256" key="3">
    <source>
        <dbReference type="ARBA" id="ARBA00022692"/>
    </source>
</evidence>
<feature type="region of interest" description="Disordered" evidence="6">
    <location>
        <begin position="450"/>
        <end position="471"/>
    </location>
</feature>
<feature type="transmembrane region" description="Helical" evidence="7">
    <location>
        <begin position="29"/>
        <end position="50"/>
    </location>
</feature>
<reference evidence="10" key="1">
    <citation type="submission" date="2021-11" db="EMBL/GenBank/DDBJ databases">
        <title>Cultivation dependent microbiological survey of springs from the worlds oldest radium mine currently devoted to the extraction of radon-saturated water.</title>
        <authorList>
            <person name="Kapinusova G."/>
            <person name="Smrhova T."/>
            <person name="Strejcek M."/>
            <person name="Suman J."/>
            <person name="Jani K."/>
            <person name="Pajer P."/>
            <person name="Uhlik O."/>
        </authorList>
    </citation>
    <scope>NUCLEOTIDE SEQUENCE [LARGE SCALE GENOMIC DNA]</scope>
    <source>
        <strain evidence="10">J379</strain>
    </source>
</reference>
<keyword evidence="5 7" id="KW-0472">Membrane</keyword>
<evidence type="ECO:0000256" key="6">
    <source>
        <dbReference type="SAM" id="MobiDB-lite"/>
    </source>
</evidence>
<evidence type="ECO:0000256" key="7">
    <source>
        <dbReference type="SAM" id="Phobius"/>
    </source>
</evidence>
<comment type="subcellular location">
    <subcellularLocation>
        <location evidence="1">Cell membrane</location>
        <topology evidence="1">Multi-pass membrane protein</topology>
    </subcellularLocation>
</comment>
<dbReference type="Proteomes" id="UP001058860">
    <property type="component" value="Chromosome"/>
</dbReference>
<feature type="transmembrane region" description="Helical" evidence="7">
    <location>
        <begin position="372"/>
        <end position="396"/>
    </location>
</feature>
<keyword evidence="4 7" id="KW-1133">Transmembrane helix</keyword>
<dbReference type="PANTHER" id="PTHR33406:SF13">
    <property type="entry name" value="MEMBRANE PROTEIN YDFJ"/>
    <property type="match status" value="1"/>
</dbReference>
<dbReference type="InterPro" id="IPR050545">
    <property type="entry name" value="Mycobact_MmpL"/>
</dbReference>
<protein>
    <submittedName>
        <fullName evidence="9">MMPL family transporter</fullName>
    </submittedName>
</protein>
<evidence type="ECO:0000256" key="1">
    <source>
        <dbReference type="ARBA" id="ARBA00004651"/>
    </source>
</evidence>
<dbReference type="InterPro" id="IPR000731">
    <property type="entry name" value="SSD"/>
</dbReference>
<dbReference type="EMBL" id="CP088295">
    <property type="protein sequence ID" value="UUY03723.1"/>
    <property type="molecule type" value="Genomic_DNA"/>
</dbReference>
<keyword evidence="10" id="KW-1185">Reference proteome</keyword>
<dbReference type="RefSeq" id="WP_353864228.1">
    <property type="nucleotide sequence ID" value="NZ_CP088295.1"/>
</dbReference>
<organism evidence="9 10">
    <name type="scientific">Svornostia abyssi</name>
    <dbReference type="NCBI Taxonomy" id="2898438"/>
    <lineage>
        <taxon>Bacteria</taxon>
        <taxon>Bacillati</taxon>
        <taxon>Actinomycetota</taxon>
        <taxon>Thermoleophilia</taxon>
        <taxon>Solirubrobacterales</taxon>
        <taxon>Baekduiaceae</taxon>
        <taxon>Svornostia</taxon>
    </lineage>
</organism>
<evidence type="ECO:0000259" key="8">
    <source>
        <dbReference type="PROSITE" id="PS50156"/>
    </source>
</evidence>
<dbReference type="PANTHER" id="PTHR33406">
    <property type="entry name" value="MEMBRANE PROTEIN MJ1562-RELATED"/>
    <property type="match status" value="1"/>
</dbReference>
<feature type="transmembrane region" description="Helical" evidence="7">
    <location>
        <begin position="188"/>
        <end position="207"/>
    </location>
</feature>
<evidence type="ECO:0000256" key="4">
    <source>
        <dbReference type="ARBA" id="ARBA00022989"/>
    </source>
</evidence>
<feature type="domain" description="SSD" evidence="8">
    <location>
        <begin position="211"/>
        <end position="336"/>
    </location>
</feature>
<dbReference type="Pfam" id="PF03176">
    <property type="entry name" value="MMPL"/>
    <property type="match status" value="1"/>
</dbReference>
<keyword evidence="2" id="KW-1003">Cell membrane</keyword>
<evidence type="ECO:0000256" key="5">
    <source>
        <dbReference type="ARBA" id="ARBA00023136"/>
    </source>
</evidence>
<feature type="transmembrane region" description="Helical" evidence="7">
    <location>
        <begin position="237"/>
        <end position="258"/>
    </location>
</feature>
<evidence type="ECO:0000313" key="9">
    <source>
        <dbReference type="EMBL" id="UUY03723.1"/>
    </source>
</evidence>
<evidence type="ECO:0000313" key="10">
    <source>
        <dbReference type="Proteomes" id="UP001058860"/>
    </source>
</evidence>
<sequence>MTASPAPTASPPSPTLLGRMAGAIVRRRAVAVGVWVAALIAVIALAPRLAGEWSANYSTPGSDSSTAEELLDARFPERSANTLDVVWQTTAGTSAAAADARVDQVLAELQGLERVGDGVTTATAERSADGRTAVARIPLEDRPANVAEVSGEQLVSIAERGAGSGVNMALGGQVMEESEQGAISSEGVGLLLALVILLVTFGSVVAAGLPMLTAIFGVGIAGALITVLAAVVDTPDWAEQVAAMVGIGVGIDYALLIVTRYRSALHAGATPGDAVVESISTAGRSVLIAGTTVVVSMLGLFLMGLPYLYGVALATSLAVLIVMLASLTLLPALLALAGTRIERLHIPGVRRSSGQDGVVAARFSRLVQGRPWAALALGLLAVGALALPVAGLRLGFPDAGNDAAKRDTRQAYDMIAQGFGAGANGPLLVVTDLAEGGTTKAVGALREQIAGTGGSRRSPRRSSTTRRTPRC</sequence>
<dbReference type="PROSITE" id="PS50156">
    <property type="entry name" value="SSD"/>
    <property type="match status" value="1"/>
</dbReference>
<name>A0ABY5PGE5_9ACTN</name>
<dbReference type="InterPro" id="IPR004869">
    <property type="entry name" value="MMPL_dom"/>
</dbReference>
<feature type="compositionally biased region" description="Basic residues" evidence="6">
    <location>
        <begin position="457"/>
        <end position="471"/>
    </location>
</feature>
<keyword evidence="3 7" id="KW-0812">Transmembrane</keyword>
<proteinExistence type="predicted"/>
<feature type="transmembrane region" description="Helical" evidence="7">
    <location>
        <begin position="315"/>
        <end position="337"/>
    </location>
</feature>
<evidence type="ECO:0000256" key="2">
    <source>
        <dbReference type="ARBA" id="ARBA00022475"/>
    </source>
</evidence>
<feature type="transmembrane region" description="Helical" evidence="7">
    <location>
        <begin position="286"/>
        <end position="309"/>
    </location>
</feature>
<dbReference type="SUPFAM" id="SSF82866">
    <property type="entry name" value="Multidrug efflux transporter AcrB transmembrane domain"/>
    <property type="match status" value="1"/>
</dbReference>
<accession>A0ABY5PGE5</accession>
<gene>
    <name evidence="9" type="ORF">LRS13_24190</name>
</gene>
<feature type="transmembrane region" description="Helical" evidence="7">
    <location>
        <begin position="214"/>
        <end position="231"/>
    </location>
</feature>
<dbReference type="Gene3D" id="1.20.1640.10">
    <property type="entry name" value="Multidrug efflux transporter AcrB transmembrane domain"/>
    <property type="match status" value="1"/>
</dbReference>